<feature type="region of interest" description="Disordered" evidence="1">
    <location>
        <begin position="537"/>
        <end position="574"/>
    </location>
</feature>
<evidence type="ECO:0000256" key="1">
    <source>
        <dbReference type="SAM" id="MobiDB-lite"/>
    </source>
</evidence>
<feature type="compositionally biased region" description="Basic and acidic residues" evidence="1">
    <location>
        <begin position="199"/>
        <end position="210"/>
    </location>
</feature>
<comment type="caution">
    <text evidence="2">The sequence shown here is derived from an EMBL/GenBank/DDBJ whole genome shotgun (WGS) entry which is preliminary data.</text>
</comment>
<gene>
    <name evidence="2" type="ORF">F2Q70_00017562</name>
</gene>
<sequence>MVAHLILVRDNNGDLHDQEGHLHNAAVVKEEKLQEGDFEVESLLSFGGSQWCRSTLDLEHRSTYTCPNRSTGTLEHRSTTPTESAASCNVVQILTHEEFAAKHPHPPSPVNVRIDRHANNNIDRHSEANIDRQPPTHIDRRAPITYRVQMPKIDVVRLNAPRPKPKPSEYPPEPFRTPSDDGEILWKGIGGHQKSTNTRQEESVDSRPDDWENDYYNPTIAAYTRQHMHTEEYDEDYEEERATEYRAILDDFTDEELLNMQRRYETDQIRAESAWERTRFSHPIDRAIRPSIDTHHQQSIDNNNATSIDNRPIPKTTESEKYKFNNQYLTPDEFANGADNLFMHQRNNPEQKATKEFYDRAGGIDNGFIQRSRHPTQTSIDVAVPSSVDRHPEFCRRAFDSHGTRRFYWEEKDQYGVYRDEQGYARDLDGNTIRLHNTDVRRVLERASRDEPSYVCLPEHANLFTQTKLVPEIYTKDKINEMFYGVCGEHKKNKEAFQMKLDGVYYPLNDNISWLTTFMEEMKQDIARIQHATDVARPPLIDRRRPPSIDGRQPPSIDRHHRIDRQSDANTGRQ</sequence>
<proteinExistence type="predicted"/>
<dbReference type="AlphaFoldDB" id="A0A8S9HX32"/>
<evidence type="ECO:0000313" key="2">
    <source>
        <dbReference type="EMBL" id="KAF2562050.1"/>
    </source>
</evidence>
<name>A0A8S9HX32_BRACR</name>
<organism evidence="2">
    <name type="scientific">Brassica cretica</name>
    <name type="common">Mustard</name>
    <dbReference type="NCBI Taxonomy" id="69181"/>
    <lineage>
        <taxon>Eukaryota</taxon>
        <taxon>Viridiplantae</taxon>
        <taxon>Streptophyta</taxon>
        <taxon>Embryophyta</taxon>
        <taxon>Tracheophyta</taxon>
        <taxon>Spermatophyta</taxon>
        <taxon>Magnoliopsida</taxon>
        <taxon>eudicotyledons</taxon>
        <taxon>Gunneridae</taxon>
        <taxon>Pentapetalae</taxon>
        <taxon>rosids</taxon>
        <taxon>malvids</taxon>
        <taxon>Brassicales</taxon>
        <taxon>Brassicaceae</taxon>
        <taxon>Brassiceae</taxon>
        <taxon>Brassica</taxon>
    </lineage>
</organism>
<accession>A0A8S9HX32</accession>
<protein>
    <submittedName>
        <fullName evidence="2">Uncharacterized protein</fullName>
    </submittedName>
</protein>
<feature type="region of interest" description="Disordered" evidence="1">
    <location>
        <begin position="294"/>
        <end position="315"/>
    </location>
</feature>
<reference evidence="2" key="1">
    <citation type="submission" date="2019-12" db="EMBL/GenBank/DDBJ databases">
        <title>Genome sequencing and annotation of Brassica cretica.</title>
        <authorList>
            <person name="Studholme D.J."/>
            <person name="Sarris P.F."/>
        </authorList>
    </citation>
    <scope>NUCLEOTIDE SEQUENCE</scope>
    <source>
        <strain evidence="2">PFS-102/07</strain>
        <tissue evidence="2">Leaf</tissue>
    </source>
</reference>
<feature type="region of interest" description="Disordered" evidence="1">
    <location>
        <begin position="159"/>
        <end position="214"/>
    </location>
</feature>
<dbReference type="EMBL" id="QGKY02001250">
    <property type="protein sequence ID" value="KAF2562050.1"/>
    <property type="molecule type" value="Genomic_DNA"/>
</dbReference>
<feature type="compositionally biased region" description="Polar residues" evidence="1">
    <location>
        <begin position="299"/>
        <end position="309"/>
    </location>
</feature>